<evidence type="ECO:0000313" key="3">
    <source>
        <dbReference type="Proteomes" id="UP000696280"/>
    </source>
</evidence>
<accession>A0A9N9KTI3</accession>
<evidence type="ECO:0000256" key="1">
    <source>
        <dbReference type="SAM" id="MobiDB-lite"/>
    </source>
</evidence>
<dbReference type="PANTHER" id="PTHR36847:SF1">
    <property type="entry name" value="AMIDOLIGASE ENZYME"/>
    <property type="match status" value="1"/>
</dbReference>
<protein>
    <recommendedName>
        <fullName evidence="4">Amidoligase enzyme</fullName>
    </recommendedName>
</protein>
<evidence type="ECO:0000313" key="2">
    <source>
        <dbReference type="EMBL" id="CAG8952831.1"/>
    </source>
</evidence>
<dbReference type="OrthoDB" id="3541116at2759"/>
<organism evidence="2 3">
    <name type="scientific">Hymenoscyphus fraxineus</name>
    <dbReference type="NCBI Taxonomy" id="746836"/>
    <lineage>
        <taxon>Eukaryota</taxon>
        <taxon>Fungi</taxon>
        <taxon>Dikarya</taxon>
        <taxon>Ascomycota</taxon>
        <taxon>Pezizomycotina</taxon>
        <taxon>Leotiomycetes</taxon>
        <taxon>Helotiales</taxon>
        <taxon>Helotiaceae</taxon>
        <taxon>Hymenoscyphus</taxon>
    </lineage>
</organism>
<proteinExistence type="predicted"/>
<reference evidence="2" key="1">
    <citation type="submission" date="2021-07" db="EMBL/GenBank/DDBJ databases">
        <authorList>
            <person name="Durling M."/>
        </authorList>
    </citation>
    <scope>NUCLEOTIDE SEQUENCE</scope>
</reference>
<feature type="region of interest" description="Disordered" evidence="1">
    <location>
        <begin position="1"/>
        <end position="40"/>
    </location>
</feature>
<comment type="caution">
    <text evidence="2">The sequence shown here is derived from an EMBL/GenBank/DDBJ whole genome shotgun (WGS) entry which is preliminary data.</text>
</comment>
<dbReference type="AlphaFoldDB" id="A0A9N9KTI3"/>
<dbReference type="InterPro" id="IPR022025">
    <property type="entry name" value="Amidoligase_2"/>
</dbReference>
<dbReference type="Pfam" id="PF12224">
    <property type="entry name" value="Amidoligase_2"/>
    <property type="match status" value="1"/>
</dbReference>
<dbReference type="PANTHER" id="PTHR36847">
    <property type="entry name" value="AMIDOLIGASE ENZYME"/>
    <property type="match status" value="1"/>
</dbReference>
<evidence type="ECO:0008006" key="4">
    <source>
        <dbReference type="Google" id="ProtNLM"/>
    </source>
</evidence>
<keyword evidence="3" id="KW-1185">Reference proteome</keyword>
<dbReference type="EMBL" id="CAJVRL010000048">
    <property type="protein sequence ID" value="CAG8952831.1"/>
    <property type="molecule type" value="Genomic_DNA"/>
</dbReference>
<dbReference type="Proteomes" id="UP000696280">
    <property type="component" value="Unassembled WGS sequence"/>
</dbReference>
<name>A0A9N9KTI3_9HELO</name>
<sequence>MSSRTRSDKGNTPQRLRMAKPLAREDLPMDNSPSDPKSRLTFGVELESAVAALKPDEKDPHPEDDRNPYILGNAIWTLFPNAFRAIVKTLNENSIPAEWHNLDDYPPPDEDGDQFWKPLNYQSWVLKEESSIIPPDQVDAIGKRIESKASDGYRYISAEAISPPFYYSKVSLNAVKQVCGVLSSNFRNNINPSCGLHIHVGDSKKGFPLKTLINFYATVWTFEPQLESILPPGRLQAPVYRNLRRHSNLTDLTTSRKKLPRAGLRHLLENVKTVEELGLIVEDLSPTKTKQRSVFNMDGLLGVKLGYKWAKPTIEFRQHYGTLNPEEITNWTTLCVGLLEFADTVDPGLLRNYLERHIDHFPNDFGIERVLYGLGLRNIARYYGERAESFDTVRKLDSPLIKESITIRSPAAFKNIPQDIYDRIWSEVIPFDKDILFYAHESSGWRNNQWSKFGNSEVAVRWKLVDPIPLFGVNRKITQRSIATFCRLNRPILVFCDDYQFLDALAAVIPMCTDEHAPKMNFTYACLRIDIQQGWPTFSNGGASWTRFRRNRGSKDTPSYGMFPGIYISRVFQMIDCLHSPQRLLGPDEYDDDHPEDRIFEVCKMVFTFSTSNKMYAGQRNLTDLILERMTKGGHKYTTSGIPVTRTDEGLAPVDWQNPTDLRWVPVKPQFTTRQMEIEVIGVNDERAATLQGFFNQPPWTREDSTREANILRQEADIYYEERNLINARMLYSTASQIFTRTRQPSTELQHFTAAELQQILPLWLVLHKLYTLASEGTTDNANDILLEKSLDFFDAALEYLPELYDLRQVSPDYTYEERASIFQECVVQLERNELFEQLQYWLREARNNMLSAQAADWNRELPGWEFLEEKFQQWKDWEGS</sequence>
<gene>
    <name evidence="2" type="ORF">HYFRA_00007544</name>
</gene>